<name>A0A239GKC6_9FIRM</name>
<feature type="transmembrane region" description="Helical" evidence="1">
    <location>
        <begin position="32"/>
        <end position="52"/>
    </location>
</feature>
<dbReference type="EMBL" id="FZOJ01000017">
    <property type="protein sequence ID" value="SNS69262.1"/>
    <property type="molecule type" value="Genomic_DNA"/>
</dbReference>
<dbReference type="AlphaFoldDB" id="A0A239GKC6"/>
<organism evidence="2 3">
    <name type="scientific">Anaerovirgula multivorans</name>
    <dbReference type="NCBI Taxonomy" id="312168"/>
    <lineage>
        <taxon>Bacteria</taxon>
        <taxon>Bacillati</taxon>
        <taxon>Bacillota</taxon>
        <taxon>Clostridia</taxon>
        <taxon>Peptostreptococcales</taxon>
        <taxon>Natronincolaceae</taxon>
        <taxon>Anaerovirgula</taxon>
    </lineage>
</organism>
<reference evidence="2 3" key="1">
    <citation type="submission" date="2017-06" db="EMBL/GenBank/DDBJ databases">
        <authorList>
            <person name="Kim H.J."/>
            <person name="Triplett B.A."/>
        </authorList>
    </citation>
    <scope>NUCLEOTIDE SEQUENCE [LARGE SCALE GENOMIC DNA]</scope>
    <source>
        <strain evidence="2 3">SCA</strain>
    </source>
</reference>
<keyword evidence="1" id="KW-0812">Transmembrane</keyword>
<proteinExistence type="predicted"/>
<dbReference type="Proteomes" id="UP000198304">
    <property type="component" value="Unassembled WGS sequence"/>
</dbReference>
<evidence type="ECO:0000313" key="2">
    <source>
        <dbReference type="EMBL" id="SNS69262.1"/>
    </source>
</evidence>
<gene>
    <name evidence="2" type="ORF">SAMN05446037_101744</name>
</gene>
<accession>A0A239GKC6</accession>
<protein>
    <submittedName>
        <fullName evidence="2">Uncharacterized protein</fullName>
    </submittedName>
</protein>
<keyword evidence="1" id="KW-1133">Transmembrane helix</keyword>
<keyword evidence="1" id="KW-0472">Membrane</keyword>
<evidence type="ECO:0000313" key="3">
    <source>
        <dbReference type="Proteomes" id="UP000198304"/>
    </source>
</evidence>
<sequence>MGKDKKTLNTNLLLLLLGRFVSDTGSGLQKVIMPLYIIDVGGLAATVGLFSFHL</sequence>
<keyword evidence="3" id="KW-1185">Reference proteome</keyword>
<evidence type="ECO:0000256" key="1">
    <source>
        <dbReference type="SAM" id="Phobius"/>
    </source>
</evidence>